<sequence length="65" mass="7536">MFGSPIFREIVMVGCWSIWCHMNSIIIDNGSLSLLPWKHFFVLEVSMVLFRVKAYVKALLTFLAE</sequence>
<evidence type="ECO:0000313" key="1">
    <source>
        <dbReference type="EMBL" id="KAF8696711.1"/>
    </source>
</evidence>
<name>A0A835BFR0_9POAL</name>
<protein>
    <submittedName>
        <fullName evidence="1">Uncharacterized protein</fullName>
    </submittedName>
</protein>
<organism evidence="1 2">
    <name type="scientific">Digitaria exilis</name>
    <dbReference type="NCBI Taxonomy" id="1010633"/>
    <lineage>
        <taxon>Eukaryota</taxon>
        <taxon>Viridiplantae</taxon>
        <taxon>Streptophyta</taxon>
        <taxon>Embryophyta</taxon>
        <taxon>Tracheophyta</taxon>
        <taxon>Spermatophyta</taxon>
        <taxon>Magnoliopsida</taxon>
        <taxon>Liliopsida</taxon>
        <taxon>Poales</taxon>
        <taxon>Poaceae</taxon>
        <taxon>PACMAD clade</taxon>
        <taxon>Panicoideae</taxon>
        <taxon>Panicodae</taxon>
        <taxon>Paniceae</taxon>
        <taxon>Anthephorinae</taxon>
        <taxon>Digitaria</taxon>
    </lineage>
</organism>
<evidence type="ECO:0000313" key="2">
    <source>
        <dbReference type="Proteomes" id="UP000636709"/>
    </source>
</evidence>
<reference evidence="1" key="1">
    <citation type="submission" date="2020-07" db="EMBL/GenBank/DDBJ databases">
        <title>Genome sequence and genetic diversity analysis of an under-domesticated orphan crop, white fonio (Digitaria exilis).</title>
        <authorList>
            <person name="Bennetzen J.L."/>
            <person name="Chen S."/>
            <person name="Ma X."/>
            <person name="Wang X."/>
            <person name="Yssel A.E.J."/>
            <person name="Chaluvadi S.R."/>
            <person name="Johnson M."/>
            <person name="Gangashetty P."/>
            <person name="Hamidou F."/>
            <person name="Sanogo M.D."/>
            <person name="Zwaenepoel A."/>
            <person name="Wallace J."/>
            <person name="Van De Peer Y."/>
            <person name="Van Deynze A."/>
        </authorList>
    </citation>
    <scope>NUCLEOTIDE SEQUENCE</scope>
    <source>
        <tissue evidence="1">Leaves</tissue>
    </source>
</reference>
<accession>A0A835BFR0</accession>
<dbReference type="AlphaFoldDB" id="A0A835BFR0"/>
<comment type="caution">
    <text evidence="1">The sequence shown here is derived from an EMBL/GenBank/DDBJ whole genome shotgun (WGS) entry which is preliminary data.</text>
</comment>
<dbReference type="Proteomes" id="UP000636709">
    <property type="component" value="Unassembled WGS sequence"/>
</dbReference>
<keyword evidence="2" id="KW-1185">Reference proteome</keyword>
<gene>
    <name evidence="1" type="ORF">HU200_036337</name>
</gene>
<proteinExistence type="predicted"/>
<dbReference type="EMBL" id="JACEFO010001880">
    <property type="protein sequence ID" value="KAF8696711.1"/>
    <property type="molecule type" value="Genomic_DNA"/>
</dbReference>